<evidence type="ECO:0000256" key="1">
    <source>
        <dbReference type="SAM" id="MobiDB-lite"/>
    </source>
</evidence>
<proteinExistence type="predicted"/>
<reference evidence="2" key="1">
    <citation type="submission" date="2023-10" db="EMBL/GenBank/DDBJ databases">
        <authorList>
            <person name="Chen Y."/>
            <person name="Shah S."/>
            <person name="Dougan E. K."/>
            <person name="Thang M."/>
            <person name="Chan C."/>
        </authorList>
    </citation>
    <scope>NUCLEOTIDE SEQUENCE [LARGE SCALE GENOMIC DNA]</scope>
</reference>
<dbReference type="Proteomes" id="UP001189429">
    <property type="component" value="Unassembled WGS sequence"/>
</dbReference>
<accession>A0ABN9W856</accession>
<sequence length="427" mass="46482">MGPCAFLLREPVEKEIAHLVAGDRVSVIPCAAGPTSSQLRGEPGALCGILGVHVDDQVNGGRGLLRASAMERAQGGCVIGATDPSLATGPLATWCPMAWKSQKTKQGCASTLAGESRLLKASLGHLEWIMCAFAATLYPMFCLENRDTYSKKFSATSVIYCKSVFDRVTKPGGPTGLDDKKASIDIAIAKGGRRRLGRTLRQSVPQAVREFPIHLQAWAMAKFEVRGRDDQASAFMLGMADVHPEESTTEMAQARVKVRVPATELMAGTPAKKGNVRVTLQYVSIAGNVQVMTTAALEDEVRETLVKLEKMYVEWQDAPVDSKPKMESMCPAVELFRAKTEMPVKKQLQKEKGSRRGVPMDDGCAEAMDTIMESVAWSLVSYSIMRDRVLEALKEFLPEENQAPEVDGPWDPGSDWTMSGETKSPVQ</sequence>
<feature type="region of interest" description="Disordered" evidence="1">
    <location>
        <begin position="398"/>
        <end position="427"/>
    </location>
</feature>
<keyword evidence="3" id="KW-1185">Reference proteome</keyword>
<evidence type="ECO:0008006" key="4">
    <source>
        <dbReference type="Google" id="ProtNLM"/>
    </source>
</evidence>
<organism evidence="2 3">
    <name type="scientific">Prorocentrum cordatum</name>
    <dbReference type="NCBI Taxonomy" id="2364126"/>
    <lineage>
        <taxon>Eukaryota</taxon>
        <taxon>Sar</taxon>
        <taxon>Alveolata</taxon>
        <taxon>Dinophyceae</taxon>
        <taxon>Prorocentrales</taxon>
        <taxon>Prorocentraceae</taxon>
        <taxon>Prorocentrum</taxon>
    </lineage>
</organism>
<gene>
    <name evidence="2" type="ORF">PCOR1329_LOCUS64096</name>
</gene>
<feature type="compositionally biased region" description="Polar residues" evidence="1">
    <location>
        <begin position="416"/>
        <end position="427"/>
    </location>
</feature>
<dbReference type="EMBL" id="CAUYUJ010018160">
    <property type="protein sequence ID" value="CAK0881164.1"/>
    <property type="molecule type" value="Genomic_DNA"/>
</dbReference>
<evidence type="ECO:0000313" key="2">
    <source>
        <dbReference type="EMBL" id="CAK0881164.1"/>
    </source>
</evidence>
<comment type="caution">
    <text evidence="2">The sequence shown here is derived from an EMBL/GenBank/DDBJ whole genome shotgun (WGS) entry which is preliminary data.</text>
</comment>
<protein>
    <recommendedName>
        <fullName evidence="4">FACT complex subunit</fullName>
    </recommendedName>
</protein>
<evidence type="ECO:0000313" key="3">
    <source>
        <dbReference type="Proteomes" id="UP001189429"/>
    </source>
</evidence>
<name>A0ABN9W856_9DINO</name>